<proteinExistence type="predicted"/>
<comment type="caution">
    <text evidence="1">The sequence shown here is derived from an EMBL/GenBank/DDBJ whole genome shotgun (WGS) entry which is preliminary data.</text>
</comment>
<evidence type="ECO:0000313" key="2">
    <source>
        <dbReference type="Proteomes" id="UP001056120"/>
    </source>
</evidence>
<sequence>METKGPLQRLCRVQILKLLVLIISLVVVLIILSQLITFPYKSYTLTVPPVTKGILVHEVAIYNNISIAHKGGLNGSKEEGCKGYDCDHGSLLSQIATKQNDSVQTDQTGQTVAVALEPKPTRFSYMVSVLESTVAARFSKNKLLSARDGELKRALIKIENGPMLGSTEGLDGSLYHNLSRFLRTSAGTSESNGSNKSLCRDLYL</sequence>
<reference evidence="1 2" key="2">
    <citation type="journal article" date="2022" name="Mol. Ecol. Resour.">
        <title>The genomes of chicory, endive, great burdock and yacon provide insights into Asteraceae paleo-polyploidization history and plant inulin production.</title>
        <authorList>
            <person name="Fan W."/>
            <person name="Wang S."/>
            <person name="Wang H."/>
            <person name="Wang A."/>
            <person name="Jiang F."/>
            <person name="Liu H."/>
            <person name="Zhao H."/>
            <person name="Xu D."/>
            <person name="Zhang Y."/>
        </authorList>
    </citation>
    <scope>NUCLEOTIDE SEQUENCE [LARGE SCALE GENOMIC DNA]</scope>
    <source>
        <strain evidence="2">cv. Yunnan</strain>
        <tissue evidence="1">Leaves</tissue>
    </source>
</reference>
<name>A0ACB9J334_9ASTR</name>
<dbReference type="Proteomes" id="UP001056120">
    <property type="component" value="Linkage Group LG05"/>
</dbReference>
<organism evidence="1 2">
    <name type="scientific">Smallanthus sonchifolius</name>
    <dbReference type="NCBI Taxonomy" id="185202"/>
    <lineage>
        <taxon>Eukaryota</taxon>
        <taxon>Viridiplantae</taxon>
        <taxon>Streptophyta</taxon>
        <taxon>Embryophyta</taxon>
        <taxon>Tracheophyta</taxon>
        <taxon>Spermatophyta</taxon>
        <taxon>Magnoliopsida</taxon>
        <taxon>eudicotyledons</taxon>
        <taxon>Gunneridae</taxon>
        <taxon>Pentapetalae</taxon>
        <taxon>asterids</taxon>
        <taxon>campanulids</taxon>
        <taxon>Asterales</taxon>
        <taxon>Asteraceae</taxon>
        <taxon>Asteroideae</taxon>
        <taxon>Heliantheae alliance</taxon>
        <taxon>Millerieae</taxon>
        <taxon>Smallanthus</taxon>
    </lineage>
</organism>
<keyword evidence="2" id="KW-1185">Reference proteome</keyword>
<protein>
    <submittedName>
        <fullName evidence="1">Uncharacterized protein</fullName>
    </submittedName>
</protein>
<gene>
    <name evidence="1" type="ORF">L1987_14172</name>
</gene>
<dbReference type="EMBL" id="CM042022">
    <property type="protein sequence ID" value="KAI3814532.1"/>
    <property type="molecule type" value="Genomic_DNA"/>
</dbReference>
<reference evidence="2" key="1">
    <citation type="journal article" date="2022" name="Mol. Ecol. Resour.">
        <title>The genomes of chicory, endive, great burdock and yacon provide insights into Asteraceae palaeo-polyploidization history and plant inulin production.</title>
        <authorList>
            <person name="Fan W."/>
            <person name="Wang S."/>
            <person name="Wang H."/>
            <person name="Wang A."/>
            <person name="Jiang F."/>
            <person name="Liu H."/>
            <person name="Zhao H."/>
            <person name="Xu D."/>
            <person name="Zhang Y."/>
        </authorList>
    </citation>
    <scope>NUCLEOTIDE SEQUENCE [LARGE SCALE GENOMIC DNA]</scope>
    <source>
        <strain evidence="2">cv. Yunnan</strain>
    </source>
</reference>
<accession>A0ACB9J334</accession>
<evidence type="ECO:0000313" key="1">
    <source>
        <dbReference type="EMBL" id="KAI3814532.1"/>
    </source>
</evidence>